<dbReference type="InterPro" id="IPR008629">
    <property type="entry name" value="GUN4-like"/>
</dbReference>
<evidence type="ECO:0000313" key="2">
    <source>
        <dbReference type="EMBL" id="ARW66746.1"/>
    </source>
</evidence>
<feature type="domain" description="GUN4-like" evidence="1">
    <location>
        <begin position="101"/>
        <end position="235"/>
    </location>
</feature>
<dbReference type="InterPro" id="IPR037215">
    <property type="entry name" value="GUN4-like_sf"/>
</dbReference>
<sequence>MTKQKNRSIHIDKQINTIFSKDYQIILKEIEDSIDNILINKEGQEIILEKIVKRASSSKNNPQIIDGLIYQKIMETRNSYIKEQVIKKLPNGIINLKKFSYINYTELHNLLLNKNFKEADKLTQTYLCKLVELKTNSKKNWLYFTDIQFIPKQDLFTLDLLWKIYSKGKFGFSIQKKIWIKSNKKWDKLWEKICWLKKGVMKRYPQEFSWTLDAPEGHLPLFNQLRGTQTLSYLFDSIEW</sequence>
<dbReference type="EMBL" id="MF101444">
    <property type="protein sequence ID" value="ARW66746.1"/>
    <property type="molecule type" value="Genomic_DNA"/>
</dbReference>
<keyword evidence="2" id="KW-0150">Chloroplast</keyword>
<name>A0A1Z1MLD8_9FLOR</name>
<dbReference type="PANTHER" id="PTHR34800">
    <property type="entry name" value="TETRAPYRROLE-BINDING PROTEIN, CHLOROPLASTIC"/>
    <property type="match status" value="1"/>
</dbReference>
<dbReference type="Gene3D" id="1.25.40.620">
    <property type="match status" value="1"/>
</dbReference>
<dbReference type="PANTHER" id="PTHR34800:SF1">
    <property type="entry name" value="TETRAPYRROLE-BINDING PROTEIN, CHLOROPLASTIC"/>
    <property type="match status" value="1"/>
</dbReference>
<protein>
    <recommendedName>
        <fullName evidence="1">GUN4-like domain-containing protein</fullName>
    </recommendedName>
</protein>
<dbReference type="Pfam" id="PF05419">
    <property type="entry name" value="GUN4"/>
    <property type="match status" value="1"/>
</dbReference>
<keyword evidence="2" id="KW-0934">Plastid</keyword>
<dbReference type="GeneID" id="33359944"/>
<dbReference type="CDD" id="cd16383">
    <property type="entry name" value="GUN4"/>
    <property type="match status" value="1"/>
</dbReference>
<organism evidence="2">
    <name type="scientific">Dipterosiphonia australica</name>
    <dbReference type="NCBI Taxonomy" id="2007208"/>
    <lineage>
        <taxon>Eukaryota</taxon>
        <taxon>Rhodophyta</taxon>
        <taxon>Florideophyceae</taxon>
        <taxon>Rhodymeniophycidae</taxon>
        <taxon>Ceramiales</taxon>
        <taxon>Rhodomelaceae</taxon>
        <taxon>Herposiphonieae</taxon>
        <taxon>Dipterosiphonia</taxon>
    </lineage>
</organism>
<reference evidence="2" key="1">
    <citation type="journal article" date="2017" name="J. Phycol.">
        <title>Analysis of chloroplast genomes and a supermatrix inform reclassification of the Rhodomelaceae (Rhodophyta).</title>
        <authorList>
            <person name="Diaz-Tapia P."/>
            <person name="Maggs C.A."/>
            <person name="West J.A."/>
            <person name="Verbruggen H."/>
        </authorList>
    </citation>
    <scope>NUCLEOTIDE SEQUENCE</scope>
    <source>
        <strain evidence="2">PD1107</strain>
    </source>
</reference>
<gene>
    <name evidence="2" type="primary">ycf53</name>
</gene>
<evidence type="ECO:0000259" key="1">
    <source>
        <dbReference type="Pfam" id="PF05419"/>
    </source>
</evidence>
<geneLocation type="chloroplast" evidence="2"/>
<dbReference type="SUPFAM" id="SSF140869">
    <property type="entry name" value="GUN4-like"/>
    <property type="match status" value="1"/>
</dbReference>
<dbReference type="AlphaFoldDB" id="A0A1Z1MLD8"/>
<dbReference type="RefSeq" id="YP_009397560.1">
    <property type="nucleotide sequence ID" value="NC_035288.1"/>
</dbReference>
<dbReference type="Gene3D" id="1.10.10.1770">
    <property type="entry name" value="Gun4-like"/>
    <property type="match status" value="1"/>
</dbReference>
<proteinExistence type="predicted"/>
<dbReference type="GO" id="GO:0046906">
    <property type="term" value="F:tetrapyrrole binding"/>
    <property type="evidence" value="ECO:0007669"/>
    <property type="project" value="TreeGrafter"/>
</dbReference>
<accession>A0A1Z1MLD8</accession>